<keyword evidence="2" id="KW-1003">Cell membrane</keyword>
<feature type="transmembrane region" description="Helical" evidence="6">
    <location>
        <begin position="769"/>
        <end position="797"/>
    </location>
</feature>
<comment type="subcellular location">
    <subcellularLocation>
        <location evidence="1">Cell membrane</location>
        <topology evidence="1">Multi-pass membrane protein</topology>
    </subcellularLocation>
</comment>
<feature type="domain" description="ABC3 transporter permease C-terminal" evidence="7">
    <location>
        <begin position="723"/>
        <end position="832"/>
    </location>
</feature>
<feature type="transmembrane region" description="Helical" evidence="6">
    <location>
        <begin position="719"/>
        <end position="739"/>
    </location>
</feature>
<name>A0A212K963_9PROT</name>
<organism evidence="8">
    <name type="scientific">uncultured Alphaproteobacteria bacterium</name>
    <dbReference type="NCBI Taxonomy" id="91750"/>
    <lineage>
        <taxon>Bacteria</taxon>
        <taxon>Pseudomonadati</taxon>
        <taxon>Pseudomonadota</taxon>
        <taxon>Alphaproteobacteria</taxon>
        <taxon>environmental samples</taxon>
    </lineage>
</organism>
<keyword evidence="3 6" id="KW-0812">Transmembrane</keyword>
<evidence type="ECO:0000313" key="8">
    <source>
        <dbReference type="EMBL" id="SBW08182.1"/>
    </source>
</evidence>
<feature type="transmembrane region" description="Helical" evidence="6">
    <location>
        <begin position="306"/>
        <end position="333"/>
    </location>
</feature>
<keyword evidence="5 6" id="KW-0472">Membrane</keyword>
<dbReference type="AlphaFoldDB" id="A0A212K963"/>
<feature type="transmembrane region" description="Helical" evidence="6">
    <location>
        <begin position="353"/>
        <end position="379"/>
    </location>
</feature>
<reference evidence="8" key="1">
    <citation type="submission" date="2016-04" db="EMBL/GenBank/DDBJ databases">
        <authorList>
            <person name="Evans L.H."/>
            <person name="Alamgir A."/>
            <person name="Owens N."/>
            <person name="Weber N.D."/>
            <person name="Virtaneva K."/>
            <person name="Barbian K."/>
            <person name="Babar A."/>
            <person name="Rosenke K."/>
        </authorList>
    </citation>
    <scope>NUCLEOTIDE SEQUENCE</scope>
    <source>
        <strain evidence="8">86</strain>
    </source>
</reference>
<feature type="transmembrane region" description="Helical" evidence="6">
    <location>
        <begin position="261"/>
        <end position="285"/>
    </location>
</feature>
<feature type="transmembrane region" description="Helical" evidence="6">
    <location>
        <begin position="400"/>
        <end position="422"/>
    </location>
</feature>
<dbReference type="PANTHER" id="PTHR30287">
    <property type="entry name" value="MEMBRANE COMPONENT OF PREDICTED ABC SUPERFAMILY METABOLITE UPTAKE TRANSPORTER"/>
    <property type="match status" value="1"/>
</dbReference>
<accession>A0A212K963</accession>
<keyword evidence="4 6" id="KW-1133">Transmembrane helix</keyword>
<sequence length="843" mass="86412">MSGFATLVRLAGRDLAGSFAHRLSGFRVLLAGLILGVGAVAAAGSVVSAVEAGLAHDARALLGGDVEAARLYTPLAPPERAKLEAMGAVSEIAETRAMVRRADDPGRAVLAELKAVDAAWPLVGTLRLDPPLPSAEVFRVEDGMRGIAVAPQLLRRLDLAVGDAVRIGDASFRIRAAIRFEPDGGSRSFALGPRVLADLDGLRDTGLIQPGSMITWASRVAGTPAPDAASVKAALGETFRVRGLDAAAPGTRRFLDTIASFLTWAGLSALLVGGVGVASSVTAALEARRPILAVLKSQGATNRQIVGLHALVIGAVAAAGIGLGVALGALAPWPVAALIAGADTPLPAAPIPGLYAAPLLRAAGFGAVIAAAFAWWPLLRAREIPAASLLKDAEGDTQSPIPAVAWAILAALVAAGLALAATTGDRPLAGIGFVGGAAAVLAGLRGVAWAAQKAVPPVARRVSGVLGRLALANLARRRSPMVPMMIALGLGATVLVTLTQVQGNVSAQIGSERGDDHPTYFFIDIQPADLDRFRAVVAAVPGARIEDEAPMVRGRVVRINGRPAVAEALPPDARWVVRGDRGLTASALPPRGAEIVSGAWWRGAPETPQVSLADSVAEALGLKIGDTVTVNVLGREITATVASTRRVRWTSLSMNFTFVFSPGVIDAAPHTQLVTVKATPTAEASLERAVARELPNVSAVRVADVLERVQGISDVGGRAVLAVTGVTVLAGLFVLGGAVSSGLRDRLNQAVVLKVLGARRRDLMRVTAWEFLAIGGIVGGFAVLAGSAAAWAVVVHLMRLEFAVRPAEAIAVALACAAAGLATGATISGRILAARPARRLRHL</sequence>
<proteinExistence type="predicted"/>
<feature type="transmembrane region" description="Helical" evidence="6">
    <location>
        <begin position="28"/>
        <end position="50"/>
    </location>
</feature>
<feature type="domain" description="ABC3 transporter permease C-terminal" evidence="7">
    <location>
        <begin position="267"/>
        <end position="385"/>
    </location>
</feature>
<gene>
    <name evidence="8" type="ORF">KL86APRO_12351</name>
</gene>
<feature type="transmembrane region" description="Helical" evidence="6">
    <location>
        <begin position="481"/>
        <end position="501"/>
    </location>
</feature>
<dbReference type="GO" id="GO:0005886">
    <property type="term" value="C:plasma membrane"/>
    <property type="evidence" value="ECO:0007669"/>
    <property type="project" value="UniProtKB-SubCell"/>
</dbReference>
<dbReference type="InterPro" id="IPR003838">
    <property type="entry name" value="ABC3_permease_C"/>
</dbReference>
<feature type="transmembrane region" description="Helical" evidence="6">
    <location>
        <begin position="428"/>
        <end position="451"/>
    </location>
</feature>
<dbReference type="Pfam" id="PF02687">
    <property type="entry name" value="FtsX"/>
    <property type="match status" value="2"/>
</dbReference>
<dbReference type="InterPro" id="IPR038766">
    <property type="entry name" value="Membrane_comp_ABC_pdt"/>
</dbReference>
<evidence type="ECO:0000256" key="3">
    <source>
        <dbReference type="ARBA" id="ARBA00022692"/>
    </source>
</evidence>
<feature type="transmembrane region" description="Helical" evidence="6">
    <location>
        <begin position="809"/>
        <end position="833"/>
    </location>
</feature>
<evidence type="ECO:0000256" key="2">
    <source>
        <dbReference type="ARBA" id="ARBA00022475"/>
    </source>
</evidence>
<evidence type="ECO:0000256" key="5">
    <source>
        <dbReference type="ARBA" id="ARBA00023136"/>
    </source>
</evidence>
<dbReference type="PANTHER" id="PTHR30287:SF1">
    <property type="entry name" value="INNER MEMBRANE PROTEIN"/>
    <property type="match status" value="1"/>
</dbReference>
<evidence type="ECO:0000256" key="4">
    <source>
        <dbReference type="ARBA" id="ARBA00022989"/>
    </source>
</evidence>
<protein>
    <submittedName>
        <fullName evidence="8">Putative ABC transporter, permease protein</fullName>
    </submittedName>
</protein>
<dbReference type="EMBL" id="FLUO01000001">
    <property type="protein sequence ID" value="SBW08182.1"/>
    <property type="molecule type" value="Genomic_DNA"/>
</dbReference>
<evidence type="ECO:0000256" key="1">
    <source>
        <dbReference type="ARBA" id="ARBA00004651"/>
    </source>
</evidence>
<evidence type="ECO:0000256" key="6">
    <source>
        <dbReference type="SAM" id="Phobius"/>
    </source>
</evidence>
<evidence type="ECO:0000259" key="7">
    <source>
        <dbReference type="Pfam" id="PF02687"/>
    </source>
</evidence>